<gene>
    <name evidence="5" type="ORF">BLNAU_7779</name>
</gene>
<dbReference type="EMBL" id="JARBJD010000048">
    <property type="protein sequence ID" value="KAK2957185.1"/>
    <property type="molecule type" value="Genomic_DNA"/>
</dbReference>
<accession>A0ABQ9Y0B0</accession>
<keyword evidence="6" id="KW-1185">Reference proteome</keyword>
<feature type="region of interest" description="Disordered" evidence="3">
    <location>
        <begin position="2131"/>
        <end position="2155"/>
    </location>
</feature>
<dbReference type="Pfam" id="PF00578">
    <property type="entry name" value="AhpC-TSA"/>
    <property type="match status" value="1"/>
</dbReference>
<organism evidence="5 6">
    <name type="scientific">Blattamonas nauphoetae</name>
    <dbReference type="NCBI Taxonomy" id="2049346"/>
    <lineage>
        <taxon>Eukaryota</taxon>
        <taxon>Metamonada</taxon>
        <taxon>Preaxostyla</taxon>
        <taxon>Oxymonadida</taxon>
        <taxon>Blattamonas</taxon>
    </lineage>
</organism>
<feature type="coiled-coil region" evidence="2">
    <location>
        <begin position="2102"/>
        <end position="2131"/>
    </location>
</feature>
<comment type="caution">
    <text evidence="5">The sequence shown here is derived from an EMBL/GenBank/DDBJ whole genome shotgun (WGS) entry which is preliminary data.</text>
</comment>
<dbReference type="Proteomes" id="UP001281761">
    <property type="component" value="Unassembled WGS sequence"/>
</dbReference>
<dbReference type="Pfam" id="PF03194">
    <property type="entry name" value="LUC7"/>
    <property type="match status" value="1"/>
</dbReference>
<dbReference type="PANTHER" id="PTHR12375">
    <property type="entry name" value="RNA-BINDING PROTEIN LUC7-RELATED"/>
    <property type="match status" value="1"/>
</dbReference>
<feature type="region of interest" description="Disordered" evidence="3">
    <location>
        <begin position="669"/>
        <end position="694"/>
    </location>
</feature>
<name>A0ABQ9Y0B0_9EUKA</name>
<dbReference type="InterPro" id="IPR004882">
    <property type="entry name" value="Luc7-rel"/>
</dbReference>
<dbReference type="InterPro" id="IPR000866">
    <property type="entry name" value="AhpC/TSA"/>
</dbReference>
<keyword evidence="2" id="KW-0175">Coiled coil</keyword>
<evidence type="ECO:0000313" key="5">
    <source>
        <dbReference type="EMBL" id="KAK2957185.1"/>
    </source>
</evidence>
<dbReference type="InterPro" id="IPR036249">
    <property type="entry name" value="Thioredoxin-like_sf"/>
</dbReference>
<feature type="domain" description="Alkyl hydroperoxide reductase subunit C/ Thiol specific antioxidant" evidence="4">
    <location>
        <begin position="1949"/>
        <end position="2059"/>
    </location>
</feature>
<dbReference type="Gene3D" id="2.130.10.10">
    <property type="entry name" value="YVTN repeat-like/Quinoprotein amine dehydrogenase"/>
    <property type="match status" value="1"/>
</dbReference>
<comment type="similarity">
    <text evidence="1">Belongs to the Luc7 family.</text>
</comment>
<dbReference type="SUPFAM" id="SSF52833">
    <property type="entry name" value="Thioredoxin-like"/>
    <property type="match status" value="1"/>
</dbReference>
<proteinExistence type="inferred from homology"/>
<dbReference type="SUPFAM" id="SSF50978">
    <property type="entry name" value="WD40 repeat-like"/>
    <property type="match status" value="1"/>
</dbReference>
<evidence type="ECO:0000256" key="2">
    <source>
        <dbReference type="SAM" id="Coils"/>
    </source>
</evidence>
<evidence type="ECO:0000256" key="3">
    <source>
        <dbReference type="SAM" id="MobiDB-lite"/>
    </source>
</evidence>
<evidence type="ECO:0000256" key="1">
    <source>
        <dbReference type="ARBA" id="ARBA00005655"/>
    </source>
</evidence>
<protein>
    <recommendedName>
        <fullName evidence="4">Alkyl hydroperoxide reductase subunit C/ Thiol specific antioxidant domain-containing protein</fullName>
    </recommendedName>
</protein>
<dbReference type="InterPro" id="IPR015943">
    <property type="entry name" value="WD40/YVTN_repeat-like_dom_sf"/>
</dbReference>
<dbReference type="Gene3D" id="3.40.30.10">
    <property type="entry name" value="Glutaredoxin"/>
    <property type="match status" value="1"/>
</dbReference>
<feature type="compositionally biased region" description="Basic and acidic residues" evidence="3">
    <location>
        <begin position="2131"/>
        <end position="2143"/>
    </location>
</feature>
<evidence type="ECO:0000313" key="6">
    <source>
        <dbReference type="Proteomes" id="UP001281761"/>
    </source>
</evidence>
<reference evidence="5 6" key="1">
    <citation type="journal article" date="2022" name="bioRxiv">
        <title>Genomics of Preaxostyla Flagellates Illuminates Evolutionary Transitions and the Path Towards Mitochondrial Loss.</title>
        <authorList>
            <person name="Novak L.V.F."/>
            <person name="Treitli S.C."/>
            <person name="Pyrih J."/>
            <person name="Halakuc P."/>
            <person name="Pipaliya S.V."/>
            <person name="Vacek V."/>
            <person name="Brzon O."/>
            <person name="Soukal P."/>
            <person name="Eme L."/>
            <person name="Dacks J.B."/>
            <person name="Karnkowska A."/>
            <person name="Elias M."/>
            <person name="Hampl V."/>
        </authorList>
    </citation>
    <scope>NUCLEOTIDE SEQUENCE [LARGE SCALE GENOMIC DNA]</scope>
    <source>
        <strain evidence="5">NAU3</strain>
        <tissue evidence="5">Gut</tissue>
    </source>
</reference>
<sequence length="2463" mass="272548">MCLSKTEMGVVILSYGVDGAVLSHPIEATSSPSTDTIQQVFPLQTQNIDIPKIRSFITTSSTFSEEQQKQFSSMEIVATNPPHFTTHKVPSFAACSLRSFPSSPSACQPPHSGAAQHVLSDTDARIVSSSSGMIVAAVTHHVVVFLSGRTLTPLTALPSPNKEMLGQAAASALEHNLVYENWRQKRRTKQKTVTTGPQERLLNRFSETIPSHPPLFTKTPSLDPNDGWVGASFFDDELVVVWTSHPLFFVFRIVHNEETPASKEQKPDLPDVSLKLVDCTGLTRYPHFFRTGESRFGFGSFSAETQFELCRTIPVVVLPNKRLFYFSPHPQTPTLHSGRFIVGETPTFPHKDACLFIPNATSCFADSFPGCLGRKLKKQERRISRRSTPFVTLQRHPSLATLFTIHPTHPKLTFTPFPSYSPPSPPDIPIIPSSIVTSIFIPPAFPHLILTGEYTVPTPHSAHVDVAPENTHSAPVTFFSAPSLEDIQLETQSAKDDETRKRLDIRRKVVVQYVLNTLNTRNEKKGQSKQQPNNVVRYKAMDDLEGSMVDVLSSAEIELLRLLSTSEKVSPKKLLKQVPPQILKGIASTTDEIIEGGEEREAEKSAFTVSALVASVSLDNTVCIHNMLTLTQLYIIPQQPTLQLSNPFIISSLEWNSIAHILSINSHSKEPEISAPPPLPPTHARSSSSGASFTTSSMNTPVLASSLVAPSDSPLLIDTTSVQFDNLLPVSPAAPKHETVLVDTSVRLFDDSIFFNTDFSSRFLSRHHPFTVAPDLLPLTLLVPNTSSPLTSTLLSNLPSSQSFFIDHGYSISDHLVSKRHLPPLPFCGEEGVGLAQTIISSVVSAFSTTSDSRHENSSAMHLHYVPPAPTTFRTVSSIFQSQAPQINVSPITATTSAPLLVPPTTFDNLSDPLSPSAVPMRSLTPFPPARTPPLQPYPVSPRPYANSEVFVIPKVRDFPPVHSDEPITPSRSPSLPVTSATPDNLDAIINQPSSENTTLIDLQTGIRVGQGSTVLMKTVLSTLFSPSTVLDKSVRQKQFSEHLTNYAAALDSFGPSSTFSFAPISQNIYNRTDNPASLLIPPSPTPQQAASAPSPLSTLLNLRPHEMFTLTSDDLPMVDHLLRKGFTQFNPPTSGSPNAALNRDVISSVLPPLVHNEMLGRREQIVHSLEAFLWQTMEKKTQHNHRHRSLHLVRYNSKTFFTFFSLPLDTLPPLRPLRSLLNRNGQPKMPCSEFFNALHTHPTSHSLHLPSFNSSTRQHTPIPSTNIADTLPLASKSPFSIFHFILPAYNFTEQSSLPAVVIAVDMMLGMLAGFLSLSHRSQRITAALGRISDPPNVGDGNPFLFAPSLSDFETQFRLAANSSLDDNETLGTTLLSLVPLFLPFGLSEENDALLLKHFNLPNAPLLQHGYVLSPPSSHSITLTLPIASAGMRAFTHTSALSSILSFFCLSLFNILGESRFFEDADTKSKWSMFIQSQSSQLLSKIEESLANNTSNQSTPNSQFVPPSLSYISTLIPSVHLTSYPSSSSPASDKPFAVQSSFYDAVHSLLSILIRTMSKPTTHRLADICGQLLLSNPLSQKGKKDEVPVVVTLRSGIDMIVPVILSLIVKVDGTAVSSLLLQRLVHVILQLVSAISKQVSKALADGVESELDEGEEAAGILSLNLLHGNIVAFRPYISDILRLMRQLFVLSLDTYPVFTFKADNSTSDEEQKSTVAAEEVSTPGSLSGVRALVELGRVEPQAFLTTFEGLLVGEQQDDRSLMRLASILVLWFSRFNVTTRFIQQIPHLISILCILWTLSNTTSKHTLSSSFKPLMKVVSVSDSITILIQHLHSKCPMVAYDRASTTLAVGLLNGSIQFWRFGKTQPDRTVSVSTRPVEAICFSDDGQRLSSLSAGENHIRILRVKSGSFRERLRGSHHKETIVVKGMEEEKNGSLRRSTMVWTGKVLRDGSVVQFSSLIGSGPIVVFFYHKDSSKWDQRELKGFKYFNWLMKRKSATVLGISGDKLATHAETSSNLKLKYSILSDQKYTVKKAWGVSRFLLHKHARTTMVFNNLGELEYVYKSELWPMTHAYKAYLAVKAIKSGNHLWTIEEDDNEMDEPGFRSLMDEMIREEEEKSAEKEEEEFFELLAKEEGEERDQDLTKKPRPSSSKKPAKVPRFVGFDQDYFESDHITKIDEDDVEDLIAIEDNCRASKIKNPDWIWPCFFIQMTDLIRAQIEAFMKETEGKNFSLDFTNKDVCATFLVGACPETLLSNTKADCGQCRFRHNEKDRLDYESAKKYYKGDKWGIAAQAERLLSRRIQDCDRLVQRMEESKAKENFGDPDNERVIELSVEIDNLIAAAENLGNEGKVEESLDTMHRVDALKRARDDLAAGSQKAVGHSQLRACANLHEPSPKTNRLAEANQSRVAQKEGLEGTALIVILENIGMIDGIEGVHILEVNHARHHQIDISDGIIEAPVDDIER</sequence>
<dbReference type="InterPro" id="IPR036322">
    <property type="entry name" value="WD40_repeat_dom_sf"/>
</dbReference>
<evidence type="ECO:0000259" key="4">
    <source>
        <dbReference type="Pfam" id="PF00578"/>
    </source>
</evidence>